<dbReference type="InterPro" id="IPR013766">
    <property type="entry name" value="Thioredoxin_domain"/>
</dbReference>
<dbReference type="PROSITE" id="PS51352">
    <property type="entry name" value="THIOREDOXIN_2"/>
    <property type="match status" value="1"/>
</dbReference>
<dbReference type="EMBL" id="JPIU01000049">
    <property type="protein sequence ID" value="KIO42897.1"/>
    <property type="molecule type" value="Genomic_DNA"/>
</dbReference>
<keyword evidence="5" id="KW-1185">Reference proteome</keyword>
<dbReference type="AlphaFoldDB" id="A0A0C3NA23"/>
<reference evidence="2 5" key="1">
    <citation type="submission" date="2014-07" db="EMBL/GenBank/DDBJ databases">
        <title>Porphyromonadaceae bacterium OUH 308042 = ATCC BAA-2681 = DSM 28342 draft genome.</title>
        <authorList>
            <person name="Sydenham T.V."/>
            <person name="Hasman H."/>
            <person name="Justensen U.S."/>
        </authorList>
    </citation>
    <scope>NUCLEOTIDE SEQUENCE [LARGE SCALE GENOMIC DNA]</scope>
    <source>
        <strain evidence="2 5">OUH 308042</strain>
    </source>
</reference>
<dbReference type="GO" id="GO:0016209">
    <property type="term" value="F:antioxidant activity"/>
    <property type="evidence" value="ECO:0007669"/>
    <property type="project" value="InterPro"/>
</dbReference>
<dbReference type="Proteomes" id="UP000031937">
    <property type="component" value="Unassembled WGS sequence"/>
</dbReference>
<evidence type="ECO:0000313" key="2">
    <source>
        <dbReference type="EMBL" id="KIO42897.1"/>
    </source>
</evidence>
<dbReference type="EMBL" id="JPIT01000016">
    <property type="protein sequence ID" value="KIO46150.1"/>
    <property type="molecule type" value="Genomic_DNA"/>
</dbReference>
<evidence type="ECO:0000313" key="5">
    <source>
        <dbReference type="Proteomes" id="UP000031980"/>
    </source>
</evidence>
<dbReference type="InterPro" id="IPR036249">
    <property type="entry name" value="Thioredoxin-like_sf"/>
</dbReference>
<gene>
    <name evidence="2" type="ORF">BA92_13615</name>
    <name evidence="3" type="ORF">IE90_04935</name>
</gene>
<evidence type="ECO:0000313" key="4">
    <source>
        <dbReference type="Proteomes" id="UP000031937"/>
    </source>
</evidence>
<dbReference type="RefSeq" id="WP_041502771.1">
    <property type="nucleotide sequence ID" value="NZ_JPIT01000016.1"/>
</dbReference>
<dbReference type="Gene3D" id="3.40.30.10">
    <property type="entry name" value="Glutaredoxin"/>
    <property type="match status" value="1"/>
</dbReference>
<dbReference type="PANTHER" id="PTHR42852">
    <property type="entry name" value="THIOL:DISULFIDE INTERCHANGE PROTEIN DSBE"/>
    <property type="match status" value="1"/>
</dbReference>
<accession>A0A0C3NA23</accession>
<dbReference type="PANTHER" id="PTHR42852:SF13">
    <property type="entry name" value="PROTEIN DIPZ"/>
    <property type="match status" value="1"/>
</dbReference>
<dbReference type="CDD" id="cd02966">
    <property type="entry name" value="TlpA_like_family"/>
    <property type="match status" value="1"/>
</dbReference>
<dbReference type="InterPro" id="IPR000866">
    <property type="entry name" value="AhpC/TSA"/>
</dbReference>
<sequence>MRVLLAAIYFLTLVACTHSDSVQVGGRFDVQDSVVRITANNREFTFPLDDKNFFSGKIGLERATYASMDRYGISLFLSPGEDLEINVNSMDFGGTLQFRGTLGAINNYLYEREIENELKFKLFDLDEEEFVKEMQNLIREKILLLEAKNFGETFSDLERERIKYVVAGWALYYPNFHRMDSLHGKYVPGPVFDEFVSGFSLDNGDLIGSRDFSRYVLNYIYYKGRSMDIRELVNYVLENIHNQTIKNYLLSEVIMNHVTTKGLRDSDYLLSLCWKEVTDTAKISRIERLVDRWRRLSAGATAPDFGMMNQQGEEFSLRSFAGQYVYVYVWATWNEASREKFEALRLLQEKFKEKKIRFVVLSLDDVQLKHLWEKYIVENNIPGEHYILQKRDEFCARYMAYTFPRFLLIDPMGKIITPTAPAPDGTELLFKTLDL</sequence>
<evidence type="ECO:0000259" key="1">
    <source>
        <dbReference type="PROSITE" id="PS51352"/>
    </source>
</evidence>
<organism evidence="2 5">
    <name type="scientific">Sanguibacteroides justesenii</name>
    <dbReference type="NCBI Taxonomy" id="1547597"/>
    <lineage>
        <taxon>Bacteria</taxon>
        <taxon>Pseudomonadati</taxon>
        <taxon>Bacteroidota</taxon>
        <taxon>Bacteroidia</taxon>
        <taxon>Bacteroidales</taxon>
        <taxon>Porphyromonadaceae</taxon>
        <taxon>Sanguibacteroides</taxon>
    </lineage>
</organism>
<comment type="caution">
    <text evidence="2">The sequence shown here is derived from an EMBL/GenBank/DDBJ whole genome shotgun (WGS) entry which is preliminary data.</text>
</comment>
<name>A0A0C3NA23_9PORP</name>
<proteinExistence type="predicted"/>
<dbReference type="SUPFAM" id="SSF52833">
    <property type="entry name" value="Thioredoxin-like"/>
    <property type="match status" value="1"/>
</dbReference>
<dbReference type="InterPro" id="IPR050553">
    <property type="entry name" value="Thioredoxin_ResA/DsbE_sf"/>
</dbReference>
<dbReference type="PROSITE" id="PS51257">
    <property type="entry name" value="PROKAR_LIPOPROTEIN"/>
    <property type="match status" value="1"/>
</dbReference>
<feature type="domain" description="Thioredoxin" evidence="1">
    <location>
        <begin position="296"/>
        <end position="435"/>
    </location>
</feature>
<reference evidence="3 4" key="2">
    <citation type="submission" date="2014-07" db="EMBL/GenBank/DDBJ databases">
        <title>Porphyromonadaceae bacterium OUH 334697 = ATCC BAA-2682 = DSM 28341 draft genome.</title>
        <authorList>
            <person name="Sydenham T.V."/>
            <person name="Hasman H."/>
            <person name="Justesen U.S."/>
        </authorList>
    </citation>
    <scope>NUCLEOTIDE SEQUENCE [LARGE SCALE GENOMIC DNA]</scope>
    <source>
        <strain evidence="3 4">OUH 334697</strain>
    </source>
</reference>
<dbReference type="Proteomes" id="UP000031980">
    <property type="component" value="Unassembled WGS sequence"/>
</dbReference>
<dbReference type="OrthoDB" id="736810at2"/>
<evidence type="ECO:0000313" key="3">
    <source>
        <dbReference type="EMBL" id="KIO46150.1"/>
    </source>
</evidence>
<dbReference type="Pfam" id="PF00578">
    <property type="entry name" value="AhpC-TSA"/>
    <property type="match status" value="1"/>
</dbReference>
<protein>
    <recommendedName>
        <fullName evidence="1">Thioredoxin domain-containing protein</fullName>
    </recommendedName>
</protein>
<dbReference type="GO" id="GO:0016491">
    <property type="term" value="F:oxidoreductase activity"/>
    <property type="evidence" value="ECO:0007669"/>
    <property type="project" value="InterPro"/>
</dbReference>